<dbReference type="Gene3D" id="2.70.70.10">
    <property type="entry name" value="Glucose Permease (Domain IIA)"/>
    <property type="match status" value="1"/>
</dbReference>
<dbReference type="InterPro" id="IPR011055">
    <property type="entry name" value="Dup_hybrid_motif"/>
</dbReference>
<dbReference type="Gene3D" id="3.90.1720.10">
    <property type="entry name" value="endopeptidase domain like (from Nostoc punctiforme)"/>
    <property type="match status" value="1"/>
</dbReference>
<dbReference type="CDD" id="cd12797">
    <property type="entry name" value="M23_peptidase"/>
    <property type="match status" value="1"/>
</dbReference>
<reference evidence="7 8" key="1">
    <citation type="submission" date="2021-08" db="EMBL/GenBank/DDBJ databases">
        <title>Whole genome sequence of novel Actinomyces species strain MAS-1.</title>
        <authorList>
            <person name="Saito M."/>
            <person name="Kuwahara N."/>
            <person name="Takizawa T."/>
            <person name="Gotouda H."/>
            <person name="Ochiai T."/>
        </authorList>
    </citation>
    <scope>NUCLEOTIDE SEQUENCE [LARGE SCALE GENOMIC DNA]</scope>
    <source>
        <strain evidence="7 8">MAS-1</strain>
    </source>
</reference>
<evidence type="ECO:0000256" key="2">
    <source>
        <dbReference type="ARBA" id="ARBA00022670"/>
    </source>
</evidence>
<evidence type="ECO:0000313" key="7">
    <source>
        <dbReference type="EMBL" id="BDA64461.1"/>
    </source>
</evidence>
<dbReference type="PANTHER" id="PTHR21666">
    <property type="entry name" value="PEPTIDASE-RELATED"/>
    <property type="match status" value="1"/>
</dbReference>
<dbReference type="SUPFAM" id="SSF54001">
    <property type="entry name" value="Cysteine proteinases"/>
    <property type="match status" value="1"/>
</dbReference>
<evidence type="ECO:0000256" key="5">
    <source>
        <dbReference type="ARBA" id="ARBA00022807"/>
    </source>
</evidence>
<name>A0ABM7UJ81_9ACTO</name>
<accession>A0ABM7UJ81</accession>
<keyword evidence="5" id="KW-0788">Thiol protease</keyword>
<comment type="similarity">
    <text evidence="1">Belongs to the peptidase C40 family.</text>
</comment>
<evidence type="ECO:0000259" key="6">
    <source>
        <dbReference type="PROSITE" id="PS51935"/>
    </source>
</evidence>
<dbReference type="Pfam" id="PF01551">
    <property type="entry name" value="Peptidase_M23"/>
    <property type="match status" value="1"/>
</dbReference>
<proteinExistence type="inferred from homology"/>
<gene>
    <name evidence="7" type="ORF">MANAM107_12950</name>
</gene>
<evidence type="ECO:0000256" key="3">
    <source>
        <dbReference type="ARBA" id="ARBA00022729"/>
    </source>
</evidence>
<dbReference type="SUPFAM" id="SSF51261">
    <property type="entry name" value="Duplicated hybrid motif"/>
    <property type="match status" value="1"/>
</dbReference>
<dbReference type="RefSeq" id="WP_223906415.1">
    <property type="nucleotide sequence ID" value="NZ_AP025017.1"/>
</dbReference>
<sequence length="489" mass="50276">MRPGGLPLVLALVLLLALLPVLALLLLLGGQEEDCTAGAGARAVLIDERAVAGASVPGWDATQLAHAATIMRAAADMGLTRRDQTIAVMTAIGESGLRNLDHGDAAGPDSRGLFQQRETWGSLEQRMDPYQSASLFLQALVRITERDTMEPTLVAHRIQANSDPYHYESSWPAAEAIVAALDGGAVTASTTSAAETSSAADLARAQEGAPYAWGGAGPSGFDCSGLVHYVFSQLGIELERTSAQQGAQGQEVYTGPGASAPWDEMSPGDVIFFPAGPDSYDHIGIYAGDQRMIHAPNTGDVVKEVDLDSSWQARSWSVRRMTRATQPPSTAGAPTAQCASTASGAPVAVGPGGWAAPAAGPRTSPYGMRVNPVTGVNRLHAGTDLAGGGCGGPIHAAAAGTVTFAGLYDDGTGAVEIDHGGGVTTAYLHMEASGIHARAGQSVTAGQRIAAVGSTGNSTGCHLHFEVHLNGRPTDPEPFMSDRGVSLGQ</sequence>
<keyword evidence="3" id="KW-0732">Signal</keyword>
<keyword evidence="4" id="KW-0378">Hydrolase</keyword>
<dbReference type="PROSITE" id="PS51935">
    <property type="entry name" value="NLPC_P60"/>
    <property type="match status" value="1"/>
</dbReference>
<evidence type="ECO:0000256" key="1">
    <source>
        <dbReference type="ARBA" id="ARBA00007074"/>
    </source>
</evidence>
<protein>
    <recommendedName>
        <fullName evidence="6">NlpC/P60 domain-containing protein</fullName>
    </recommendedName>
</protein>
<dbReference type="PANTHER" id="PTHR21666:SF289">
    <property type="entry name" value="L-ALA--D-GLU ENDOPEPTIDASE"/>
    <property type="match status" value="1"/>
</dbReference>
<organism evidence="7 8">
    <name type="scientific">Actinomyces capricornis</name>
    <dbReference type="NCBI Taxonomy" id="2755559"/>
    <lineage>
        <taxon>Bacteria</taxon>
        <taxon>Bacillati</taxon>
        <taxon>Actinomycetota</taxon>
        <taxon>Actinomycetes</taxon>
        <taxon>Actinomycetales</taxon>
        <taxon>Actinomycetaceae</taxon>
        <taxon>Actinomyces</taxon>
    </lineage>
</organism>
<dbReference type="InterPro" id="IPR050570">
    <property type="entry name" value="Cell_wall_metabolism_enzyme"/>
</dbReference>
<dbReference type="InterPro" id="IPR038765">
    <property type="entry name" value="Papain-like_cys_pep_sf"/>
</dbReference>
<evidence type="ECO:0000256" key="4">
    <source>
        <dbReference type="ARBA" id="ARBA00022801"/>
    </source>
</evidence>
<dbReference type="Proteomes" id="UP000824496">
    <property type="component" value="Chromosome"/>
</dbReference>
<dbReference type="InterPro" id="IPR016047">
    <property type="entry name" value="M23ase_b-sheet_dom"/>
</dbReference>
<feature type="domain" description="NlpC/P60" evidence="6">
    <location>
        <begin position="193"/>
        <end position="322"/>
    </location>
</feature>
<dbReference type="EMBL" id="AP025017">
    <property type="protein sequence ID" value="BDA64461.1"/>
    <property type="molecule type" value="Genomic_DNA"/>
</dbReference>
<dbReference type="InterPro" id="IPR000064">
    <property type="entry name" value="NLP_P60_dom"/>
</dbReference>
<keyword evidence="8" id="KW-1185">Reference proteome</keyword>
<dbReference type="Pfam" id="PF00877">
    <property type="entry name" value="NLPC_P60"/>
    <property type="match status" value="1"/>
</dbReference>
<evidence type="ECO:0000313" key="8">
    <source>
        <dbReference type="Proteomes" id="UP000824496"/>
    </source>
</evidence>
<keyword evidence="2" id="KW-0645">Protease</keyword>